<dbReference type="InterPro" id="IPR047641">
    <property type="entry name" value="ABC_transpr_MalK/UgpC-like"/>
</dbReference>
<dbReference type="InterPro" id="IPR008995">
    <property type="entry name" value="Mo/tungstate-bd_C_term_dom"/>
</dbReference>
<dbReference type="Pfam" id="PF00005">
    <property type="entry name" value="ABC_tran"/>
    <property type="match status" value="1"/>
</dbReference>
<reference evidence="5" key="1">
    <citation type="submission" date="2021-02" db="EMBL/GenBank/DDBJ databases">
        <title>Infant gut strain persistence is associated with maternal origin, phylogeny, and functional potential including surface adhesion and iron acquisition.</title>
        <authorList>
            <person name="Lou Y.C."/>
        </authorList>
    </citation>
    <scope>NUCLEOTIDE SEQUENCE</scope>
    <source>
        <strain evidence="5">L3_108_103G1_dasL3_108_103G1_concoct_2</strain>
    </source>
</reference>
<dbReference type="Proteomes" id="UP000753219">
    <property type="component" value="Unassembled WGS sequence"/>
</dbReference>
<dbReference type="PANTHER" id="PTHR43875">
    <property type="entry name" value="MALTODEXTRIN IMPORT ATP-BINDING PROTEIN MSMX"/>
    <property type="match status" value="1"/>
</dbReference>
<keyword evidence="1" id="KW-0813">Transport</keyword>
<evidence type="ECO:0000313" key="5">
    <source>
        <dbReference type="EMBL" id="MBS4884990.1"/>
    </source>
</evidence>
<dbReference type="PROSITE" id="PS50893">
    <property type="entry name" value="ABC_TRANSPORTER_2"/>
    <property type="match status" value="1"/>
</dbReference>
<dbReference type="Gene3D" id="2.40.50.140">
    <property type="entry name" value="Nucleic acid-binding proteins"/>
    <property type="match status" value="1"/>
</dbReference>
<dbReference type="Gene3D" id="3.40.50.300">
    <property type="entry name" value="P-loop containing nucleotide triphosphate hydrolases"/>
    <property type="match status" value="1"/>
</dbReference>
<evidence type="ECO:0000259" key="4">
    <source>
        <dbReference type="PROSITE" id="PS50893"/>
    </source>
</evidence>
<dbReference type="SUPFAM" id="SSF52540">
    <property type="entry name" value="P-loop containing nucleoside triphosphate hydrolases"/>
    <property type="match status" value="1"/>
</dbReference>
<proteinExistence type="predicted"/>
<dbReference type="Pfam" id="PF08402">
    <property type="entry name" value="TOBE_2"/>
    <property type="match status" value="1"/>
</dbReference>
<dbReference type="InterPro" id="IPR003439">
    <property type="entry name" value="ABC_transporter-like_ATP-bd"/>
</dbReference>
<evidence type="ECO:0000256" key="2">
    <source>
        <dbReference type="ARBA" id="ARBA00022741"/>
    </source>
</evidence>
<comment type="caution">
    <text evidence="5">The sequence shown here is derived from an EMBL/GenBank/DDBJ whole genome shotgun (WGS) entry which is preliminary data.</text>
</comment>
<dbReference type="InterPro" id="IPR027417">
    <property type="entry name" value="P-loop_NTPase"/>
</dbReference>
<name>A0A942WCW1_9FIRM</name>
<dbReference type="SUPFAM" id="SSF50331">
    <property type="entry name" value="MOP-like"/>
    <property type="match status" value="1"/>
</dbReference>
<evidence type="ECO:0000256" key="3">
    <source>
        <dbReference type="ARBA" id="ARBA00022840"/>
    </source>
</evidence>
<dbReference type="PANTHER" id="PTHR43875:SF1">
    <property type="entry name" value="OSMOPROTECTIVE COMPOUNDS UPTAKE ATP-BINDING PROTEIN GGTA"/>
    <property type="match status" value="1"/>
</dbReference>
<dbReference type="RefSeq" id="WP_278640748.1">
    <property type="nucleotide sequence ID" value="NZ_JAGZMZ010000034.1"/>
</dbReference>
<dbReference type="GO" id="GO:0016887">
    <property type="term" value="F:ATP hydrolysis activity"/>
    <property type="evidence" value="ECO:0007669"/>
    <property type="project" value="InterPro"/>
</dbReference>
<dbReference type="EMBL" id="JAGZMZ010000034">
    <property type="protein sequence ID" value="MBS4884990.1"/>
    <property type="molecule type" value="Genomic_DNA"/>
</dbReference>
<gene>
    <name evidence="5" type="ORF">KHZ85_09570</name>
</gene>
<evidence type="ECO:0000313" key="6">
    <source>
        <dbReference type="Proteomes" id="UP000753219"/>
    </source>
</evidence>
<dbReference type="GO" id="GO:0005524">
    <property type="term" value="F:ATP binding"/>
    <property type="evidence" value="ECO:0007669"/>
    <property type="project" value="UniProtKB-KW"/>
</dbReference>
<accession>A0A942WCW1</accession>
<dbReference type="AlphaFoldDB" id="A0A942WCW1"/>
<dbReference type="GO" id="GO:0055052">
    <property type="term" value="C:ATP-binding cassette (ABC) transporter complex, substrate-binding subunit-containing"/>
    <property type="evidence" value="ECO:0007669"/>
    <property type="project" value="TreeGrafter"/>
</dbReference>
<dbReference type="InterPro" id="IPR012340">
    <property type="entry name" value="NA-bd_OB-fold"/>
</dbReference>
<dbReference type="InterPro" id="IPR013611">
    <property type="entry name" value="Transp-assoc_OB_typ2"/>
</dbReference>
<dbReference type="GO" id="GO:0140359">
    <property type="term" value="F:ABC-type transporter activity"/>
    <property type="evidence" value="ECO:0007669"/>
    <property type="project" value="UniProtKB-ARBA"/>
</dbReference>
<organism evidence="5 6">
    <name type="scientific">Amedibacillus dolichus</name>
    <dbReference type="NCBI Taxonomy" id="31971"/>
    <lineage>
        <taxon>Bacteria</taxon>
        <taxon>Bacillati</taxon>
        <taxon>Bacillota</taxon>
        <taxon>Erysipelotrichia</taxon>
        <taxon>Erysipelotrichales</taxon>
        <taxon>Erysipelotrichaceae</taxon>
        <taxon>Amedibacillus</taxon>
    </lineage>
</organism>
<feature type="domain" description="ABC transporter" evidence="4">
    <location>
        <begin position="3"/>
        <end position="233"/>
    </location>
</feature>
<evidence type="ECO:0000256" key="1">
    <source>
        <dbReference type="ARBA" id="ARBA00022448"/>
    </source>
</evidence>
<dbReference type="InterPro" id="IPR003593">
    <property type="entry name" value="AAA+_ATPase"/>
</dbReference>
<dbReference type="SMART" id="SM00382">
    <property type="entry name" value="AAA"/>
    <property type="match status" value="1"/>
</dbReference>
<dbReference type="FunFam" id="3.40.50.300:FF:000042">
    <property type="entry name" value="Maltose/maltodextrin ABC transporter, ATP-binding protein"/>
    <property type="match status" value="1"/>
</dbReference>
<keyword evidence="2" id="KW-0547">Nucleotide-binding</keyword>
<dbReference type="Gene3D" id="2.40.50.100">
    <property type="match status" value="1"/>
</dbReference>
<sequence length="348" mass="39498">MSLKLEHITKSYGCIEAVKDVSFTSQGKHFIVLAGPSGCGKTTLLQLIAGFLKPDSGSIWIDDKEVQHAKPHERDIAMVFQDAALFPSMTVYDNIAYGLTYGGLSKQEAGQRVRAMAEVLGIDGLLKRKAEALSNGQKQRVSIARALVRRPKLFLMDEAFSALDTRLKAQLRLELAKLYQQLDATFLYVTHDRLEAMTLADTLIVMKEGVFQQIGDPLKLYRDPANLFVAAFLGTYEINTLQAYVDGNILAFEKECIKLSNTYEAQEVIMAIRPEHLIFSKEGMRGRIVLVEHLGDECYIRLVWQDQLFYMKVDRKVNIQLYDEVCFRFEPKEILLFDKTSEQRLLGK</sequence>
<keyword evidence="3 5" id="KW-0067">ATP-binding</keyword>
<protein>
    <submittedName>
        <fullName evidence="5">ABC transporter ATP-binding protein</fullName>
    </submittedName>
</protein>